<proteinExistence type="predicted"/>
<organism evidence="2">
    <name type="scientific">Mimiviridae sp. ChoanoV1</name>
    <dbReference type="NCBI Taxonomy" id="2596887"/>
    <lineage>
        <taxon>Viruses</taxon>
        <taxon>Varidnaviria</taxon>
        <taxon>Bamfordvirae</taxon>
        <taxon>Nucleocytoviricota</taxon>
        <taxon>Megaviricetes</taxon>
        <taxon>Imitervirales</taxon>
        <taxon>Schizomimiviridae</taxon>
    </lineage>
</organism>
<reference evidence="2" key="1">
    <citation type="submission" date="2018-11" db="EMBL/GenBank/DDBJ databases">
        <title>A distinct lineage of giant viruses engineers rhodopsin photosystems in predatory marine eukaryotes.</title>
        <authorList>
            <person name="Needham D.M."/>
            <person name="Yoshizawa S."/>
            <person name="Hosaka T."/>
            <person name="Poirier C."/>
            <person name="Choi C.-J."/>
            <person name="Hehenberger E."/>
            <person name="Irwin N.A.T."/>
            <person name="Wilken S."/>
            <person name="Yung C.-M."/>
            <person name="Bachy C."/>
            <person name="Kurihara R."/>
            <person name="Nakajima Y."/>
            <person name="Kojima K."/>
            <person name="Kimura-Someya T."/>
            <person name="Leonard G."/>
            <person name="Malmstrom R.R."/>
            <person name="Mende D."/>
            <person name="Olson D.K."/>
            <person name="Sudo Y."/>
            <person name="Sudek S."/>
            <person name="Richards T.A."/>
            <person name="DeLong E.F."/>
            <person name="Keeling P.J."/>
            <person name="Santoro A.E."/>
            <person name="Shirouzu M."/>
            <person name="Iwasaki W."/>
            <person name="Worden A.Z."/>
        </authorList>
    </citation>
    <scope>NUCLEOTIDE SEQUENCE</scope>
</reference>
<gene>
    <name evidence="2" type="ORF">1_40</name>
</gene>
<accession>A0A5B8IGV1</accession>
<dbReference type="EMBL" id="MK250085">
    <property type="protein sequence ID" value="QDY51655.1"/>
    <property type="molecule type" value="Genomic_DNA"/>
</dbReference>
<feature type="coiled-coil region" evidence="1">
    <location>
        <begin position="128"/>
        <end position="250"/>
    </location>
</feature>
<protein>
    <submittedName>
        <fullName evidence="2">Uncharacterized protein</fullName>
    </submittedName>
</protein>
<evidence type="ECO:0000313" key="2">
    <source>
        <dbReference type="EMBL" id="QDY51655.1"/>
    </source>
</evidence>
<name>A0A5B8IGV1_9VIRU</name>
<keyword evidence="1" id="KW-0175">Coiled coil</keyword>
<sequence>MNKIEANLTLKIQINKFLNFHYNKIFFNKINIKKLDNKICKLYKAKNIKINKIFNKYQNQVDIIYKLLKEKNNDIRINNDKIYRNKYIEIKNNYYNKKITFFNKELLELNINIKEKTITNNLSKLNNKTILNKKIEELNFNLNNLDLEYKKTLEEEKEKQNVLKVKNDNLINLNLGNISKLKQRLKTIHNNLEIINIKQNIEFIEEENSFLKNNFECQLNEIKKEYQIIKIKINLELKNTKELIKQLKVNNLYNSVLLDIPIKIMMKKIFFLEKKINIFISKVKKIIEPKLNENNLNLEIEKYKKMISKDINLLNYVSIYYEKTIIKNIFLLKNLEEKNEINENKLFETLLFNILNNNLNIKILVKKNKLL</sequence>
<evidence type="ECO:0000256" key="1">
    <source>
        <dbReference type="SAM" id="Coils"/>
    </source>
</evidence>